<evidence type="ECO:0000313" key="2">
    <source>
        <dbReference type="EMBL" id="TBU51581.1"/>
    </source>
</evidence>
<proteinExistence type="predicted"/>
<evidence type="ECO:0000256" key="1">
    <source>
        <dbReference type="SAM" id="SignalP"/>
    </source>
</evidence>
<accession>A0A4Q9PF36</accession>
<dbReference type="Proteomes" id="UP000292082">
    <property type="component" value="Unassembled WGS sequence"/>
</dbReference>
<name>A0A4Q9PF36_9APHY</name>
<evidence type="ECO:0000313" key="3">
    <source>
        <dbReference type="Proteomes" id="UP000292082"/>
    </source>
</evidence>
<organism evidence="2 3">
    <name type="scientific">Dichomitus squalens</name>
    <dbReference type="NCBI Taxonomy" id="114155"/>
    <lineage>
        <taxon>Eukaryota</taxon>
        <taxon>Fungi</taxon>
        <taxon>Dikarya</taxon>
        <taxon>Basidiomycota</taxon>
        <taxon>Agaricomycotina</taxon>
        <taxon>Agaricomycetes</taxon>
        <taxon>Polyporales</taxon>
        <taxon>Polyporaceae</taxon>
        <taxon>Dichomitus</taxon>
    </lineage>
</organism>
<feature type="signal peptide" evidence="1">
    <location>
        <begin position="1"/>
        <end position="21"/>
    </location>
</feature>
<sequence length="230" mass="25601">MPLRTTMTALVSLCLKVPVSSGCFEWTRAMLEDISGEYGKQRRPLPFCFGNLNMLPLPVLKACRFRCNPSSTLPTPLPSASPTIAKSWAHPSNQASGHGGSKYGGAFGADAVGTARGEITAIAHEPLGWRRCSSLPAEDVDLARLLATLRRRWQNSWQNILANTPAVVRRLRQVDCTDRNYLHYLTLPWPIPELSYVYREDRTLATKQAAFRAPWLRPGRNLDDLVTLAD</sequence>
<dbReference type="AlphaFoldDB" id="A0A4Q9PF36"/>
<reference evidence="2 3" key="1">
    <citation type="submission" date="2019-01" db="EMBL/GenBank/DDBJ databases">
        <title>Draft genome sequences of three monokaryotic isolates of the white-rot basidiomycete fungus Dichomitus squalens.</title>
        <authorList>
            <consortium name="DOE Joint Genome Institute"/>
            <person name="Lopez S.C."/>
            <person name="Andreopoulos B."/>
            <person name="Pangilinan J."/>
            <person name="Lipzen A."/>
            <person name="Riley R."/>
            <person name="Ahrendt S."/>
            <person name="Ng V."/>
            <person name="Barry K."/>
            <person name="Daum C."/>
            <person name="Grigoriev I.V."/>
            <person name="Hilden K.S."/>
            <person name="Makela M.R."/>
            <person name="de Vries R.P."/>
        </authorList>
    </citation>
    <scope>NUCLEOTIDE SEQUENCE [LARGE SCALE GENOMIC DNA]</scope>
    <source>
        <strain evidence="2 3">CBS 464.89</strain>
    </source>
</reference>
<protein>
    <submittedName>
        <fullName evidence="2">Uncharacterized protein</fullName>
    </submittedName>
</protein>
<gene>
    <name evidence="2" type="ORF">BD310DRAFT_910577</name>
</gene>
<feature type="chain" id="PRO_5020714404" evidence="1">
    <location>
        <begin position="22"/>
        <end position="230"/>
    </location>
</feature>
<keyword evidence="1" id="KW-0732">Signal</keyword>
<keyword evidence="3" id="KW-1185">Reference proteome</keyword>
<dbReference type="EMBL" id="ML145305">
    <property type="protein sequence ID" value="TBU51581.1"/>
    <property type="molecule type" value="Genomic_DNA"/>
</dbReference>